<dbReference type="Pfam" id="PF06993">
    <property type="entry name" value="DUF1304"/>
    <property type="match status" value="1"/>
</dbReference>
<evidence type="ECO:0000313" key="2">
    <source>
        <dbReference type="EMBL" id="KRK96346.1"/>
    </source>
</evidence>
<evidence type="ECO:0008006" key="4">
    <source>
        <dbReference type="Google" id="ProtNLM"/>
    </source>
</evidence>
<feature type="transmembrane region" description="Helical" evidence="1">
    <location>
        <begin position="79"/>
        <end position="97"/>
    </location>
</feature>
<evidence type="ECO:0000256" key="1">
    <source>
        <dbReference type="SAM" id="Phobius"/>
    </source>
</evidence>
<keyword evidence="1" id="KW-1133">Transmembrane helix</keyword>
<dbReference type="InterPro" id="IPR009732">
    <property type="entry name" value="DUF1304"/>
</dbReference>
<feature type="transmembrane region" description="Helical" evidence="1">
    <location>
        <begin position="103"/>
        <end position="122"/>
    </location>
</feature>
<dbReference type="PATRIC" id="fig|1423715.3.peg.1885"/>
<keyword evidence="1" id="KW-0472">Membrane</keyword>
<proteinExistence type="predicted"/>
<reference evidence="2 3" key="1">
    <citation type="journal article" date="2015" name="Genome Announc.">
        <title>Expanding the biotechnology potential of lactobacilli through comparative genomics of 213 strains and associated genera.</title>
        <authorList>
            <person name="Sun Z."/>
            <person name="Harris H.M."/>
            <person name="McCann A."/>
            <person name="Guo C."/>
            <person name="Argimon S."/>
            <person name="Zhang W."/>
            <person name="Yang X."/>
            <person name="Jeffery I.B."/>
            <person name="Cooney J.C."/>
            <person name="Kagawa T.F."/>
            <person name="Liu W."/>
            <person name="Song Y."/>
            <person name="Salvetti E."/>
            <person name="Wrobel A."/>
            <person name="Rasinkangas P."/>
            <person name="Parkhill J."/>
            <person name="Rea M.C."/>
            <person name="O'Sullivan O."/>
            <person name="Ritari J."/>
            <person name="Douillard F.P."/>
            <person name="Paul Ross R."/>
            <person name="Yang R."/>
            <person name="Briner A.E."/>
            <person name="Felis G.E."/>
            <person name="de Vos W.M."/>
            <person name="Barrangou R."/>
            <person name="Klaenhammer T.R."/>
            <person name="Caufield P.W."/>
            <person name="Cui Y."/>
            <person name="Zhang H."/>
            <person name="O'Toole P.W."/>
        </authorList>
    </citation>
    <scope>NUCLEOTIDE SEQUENCE [LARGE SCALE GENOMIC DNA]</scope>
    <source>
        <strain evidence="2 3">DSM 19394</strain>
    </source>
</reference>
<feature type="transmembrane region" description="Helical" evidence="1">
    <location>
        <begin position="55"/>
        <end position="72"/>
    </location>
</feature>
<dbReference type="AlphaFoldDB" id="A0A0R1LVA9"/>
<dbReference type="Proteomes" id="UP000051955">
    <property type="component" value="Unassembled WGS sequence"/>
</dbReference>
<gene>
    <name evidence="2" type="ORF">FD25_GL001835</name>
</gene>
<dbReference type="STRING" id="1423715.FD25_GL001835"/>
<dbReference type="EMBL" id="AZDV01000003">
    <property type="protein sequence ID" value="KRK96346.1"/>
    <property type="molecule type" value="Genomic_DNA"/>
</dbReference>
<protein>
    <recommendedName>
        <fullName evidence="4">Integral membrane protein</fullName>
    </recommendedName>
</protein>
<keyword evidence="1" id="KW-0812">Transmembrane</keyword>
<keyword evidence="3" id="KW-1185">Reference proteome</keyword>
<organism evidence="2 3">
    <name type="scientific">Levilactobacillus acidifarinae DSM 19394 = JCM 15949</name>
    <dbReference type="NCBI Taxonomy" id="1423715"/>
    <lineage>
        <taxon>Bacteria</taxon>
        <taxon>Bacillati</taxon>
        <taxon>Bacillota</taxon>
        <taxon>Bacilli</taxon>
        <taxon>Lactobacillales</taxon>
        <taxon>Lactobacillaceae</taxon>
        <taxon>Levilactobacillus</taxon>
    </lineage>
</organism>
<accession>A0A0R1LVA9</accession>
<comment type="caution">
    <text evidence="2">The sequence shown here is derived from an EMBL/GenBank/DDBJ whole genome shotgun (WGS) entry which is preliminary data.</text>
</comment>
<sequence>MTILITSLTILVAVEHLGIMALEIWGSPAQQSKAFGMPLSFVQQRPAQTALANQGIYNGMLGVVILASQWLLTGTAQHLTTALLLLYIVVVALFGSLTVKRTIFWLQGFPALFTLLLLLGWWL</sequence>
<dbReference type="PANTHER" id="PTHR38446:SF1">
    <property type="entry name" value="BLL0914 PROTEIN"/>
    <property type="match status" value="1"/>
</dbReference>
<dbReference type="OrthoDB" id="9803832at2"/>
<dbReference type="PANTHER" id="PTHR38446">
    <property type="entry name" value="BLL0914 PROTEIN"/>
    <property type="match status" value="1"/>
</dbReference>
<dbReference type="RefSeq" id="WP_057800717.1">
    <property type="nucleotide sequence ID" value="NZ_AZDV01000003.1"/>
</dbReference>
<evidence type="ECO:0000313" key="3">
    <source>
        <dbReference type="Proteomes" id="UP000051955"/>
    </source>
</evidence>
<name>A0A0R1LVA9_9LACO</name>